<dbReference type="GO" id="GO:0003968">
    <property type="term" value="F:RNA-directed RNA polymerase activity"/>
    <property type="evidence" value="ECO:0007669"/>
    <property type="project" value="UniProtKB-KW"/>
</dbReference>
<dbReference type="GO" id="GO:0044161">
    <property type="term" value="C:host cell cytoplasmic vesicle"/>
    <property type="evidence" value="ECO:0007669"/>
    <property type="project" value="UniProtKB-SubCell"/>
</dbReference>
<dbReference type="SUPFAM" id="SSF50494">
    <property type="entry name" value="Trypsin-like serine proteases"/>
    <property type="match status" value="1"/>
</dbReference>
<feature type="region of interest" description="Disordered" evidence="35">
    <location>
        <begin position="2848"/>
        <end position="2877"/>
    </location>
</feature>
<accession>A0A0A7DZK1</accession>
<comment type="function">
    <text evidence="29">Has helicase activity. It may be involved in replication.</text>
</comment>
<keyword evidence="36" id="KW-0812">Transmembrane</keyword>
<dbReference type="PROSITE" id="PS51744">
    <property type="entry name" value="HC_PRO_CPD"/>
    <property type="match status" value="1"/>
</dbReference>
<dbReference type="GeneID" id="22474939"/>
<dbReference type="SMART" id="SM00487">
    <property type="entry name" value="DEXDc"/>
    <property type="match status" value="1"/>
</dbReference>
<dbReference type="InterPro" id="IPR011545">
    <property type="entry name" value="DEAD/DEAH_box_helicase_dom"/>
</dbReference>
<dbReference type="PANTHER" id="PTHR43519:SF1">
    <property type="entry name" value="ATP-DEPENDENT RNA HELICASE HRPB"/>
    <property type="match status" value="1"/>
</dbReference>
<dbReference type="Gene3D" id="2.40.10.10">
    <property type="entry name" value="Trypsin-like serine proteases"/>
    <property type="match status" value="2"/>
</dbReference>
<evidence type="ECO:0000256" key="25">
    <source>
        <dbReference type="ARBA" id="ARBA00022844"/>
    </source>
</evidence>
<keyword evidence="9" id="KW-1036">Host cytoplasmic vesicle</keyword>
<protein>
    <recommendedName>
        <fullName evidence="6">Genome polyprotein</fullName>
    </recommendedName>
</protein>
<dbReference type="PROSITE" id="PS51192">
    <property type="entry name" value="HELICASE_ATP_BIND_1"/>
    <property type="match status" value="1"/>
</dbReference>
<keyword evidence="11" id="KW-0191">Covalent protein-RNA linkage</keyword>
<keyword evidence="8" id="KW-0696">RNA-directed RNA polymerase</keyword>
<dbReference type="InterPro" id="IPR039560">
    <property type="entry name" value="Potyvirid-P3"/>
</dbReference>
<feature type="domain" description="Peptidase C4" evidence="40">
    <location>
        <begin position="2084"/>
        <end position="2302"/>
    </location>
</feature>
<dbReference type="Pfam" id="PF00863">
    <property type="entry name" value="Peptidase_C4"/>
    <property type="match status" value="1"/>
</dbReference>
<evidence type="ECO:0000256" key="2">
    <source>
        <dbReference type="ARBA" id="ARBA00001848"/>
    </source>
</evidence>
<evidence type="ECO:0000259" key="38">
    <source>
        <dbReference type="PROSITE" id="PS51192"/>
    </source>
</evidence>
<keyword evidence="14" id="KW-1048">Host nucleus</keyword>
<evidence type="ECO:0000313" key="44">
    <source>
        <dbReference type="Proteomes" id="UP000203060"/>
    </source>
</evidence>
<evidence type="ECO:0000256" key="36">
    <source>
        <dbReference type="SAM" id="Phobius"/>
    </source>
</evidence>
<comment type="subcellular location">
    <subcellularLocation>
        <location evidence="30">Host cytoplasmic vesicle</location>
    </subcellularLocation>
    <subcellularLocation>
        <location evidence="3">Host nucleus</location>
    </subcellularLocation>
    <subcellularLocation>
        <location evidence="4">Virion</location>
    </subcellularLocation>
</comment>
<evidence type="ECO:0000256" key="31">
    <source>
        <dbReference type="ARBA" id="ARBA00045403"/>
    </source>
</evidence>
<comment type="similarity">
    <text evidence="5 33">Belongs to the potyviridae genome polyprotein family.</text>
</comment>
<dbReference type="Gene3D" id="3.90.70.150">
    <property type="entry name" value="Helper component proteinase"/>
    <property type="match status" value="1"/>
</dbReference>
<keyword evidence="21" id="KW-0378">Hydrolase</keyword>
<feature type="coiled-coil region" evidence="34">
    <location>
        <begin position="107"/>
        <end position="142"/>
    </location>
</feature>
<evidence type="ECO:0000256" key="22">
    <source>
        <dbReference type="ARBA" id="ARBA00022806"/>
    </source>
</evidence>
<evidence type="ECO:0000256" key="32">
    <source>
        <dbReference type="PROSITE-ProRule" id="PRU01080"/>
    </source>
</evidence>
<keyword evidence="12" id="KW-0597">Phosphoprotein</keyword>
<evidence type="ECO:0000256" key="26">
    <source>
        <dbReference type="ARBA" id="ARBA00022953"/>
    </source>
</evidence>
<dbReference type="PROSITE" id="PS50507">
    <property type="entry name" value="RDRP_SSRNA_POS"/>
    <property type="match status" value="1"/>
</dbReference>
<evidence type="ECO:0000256" key="1">
    <source>
        <dbReference type="ARBA" id="ARBA00000785"/>
    </source>
</evidence>
<proteinExistence type="inferred from homology"/>
<dbReference type="PRINTS" id="PR00966">
    <property type="entry name" value="NIAPOTYPTASE"/>
</dbReference>
<dbReference type="GO" id="GO:0004197">
    <property type="term" value="F:cysteine-type endopeptidase activity"/>
    <property type="evidence" value="ECO:0007669"/>
    <property type="project" value="InterPro"/>
</dbReference>
<dbReference type="InterPro" id="IPR002540">
    <property type="entry name" value="Pept_S30_P1_potyvir"/>
</dbReference>
<dbReference type="GO" id="GO:0006351">
    <property type="term" value="P:DNA-templated transcription"/>
    <property type="evidence" value="ECO:0007669"/>
    <property type="project" value="InterPro"/>
</dbReference>
<evidence type="ECO:0000313" key="43">
    <source>
        <dbReference type="EMBL" id="AIY55492.1"/>
    </source>
</evidence>
<dbReference type="Pfam" id="PF00271">
    <property type="entry name" value="Helicase_C"/>
    <property type="match status" value="1"/>
</dbReference>
<dbReference type="Pfam" id="PF00767">
    <property type="entry name" value="Poty_coat"/>
    <property type="match status" value="1"/>
</dbReference>
<evidence type="ECO:0000256" key="11">
    <source>
        <dbReference type="ARBA" id="ARBA00022520"/>
    </source>
</evidence>
<comment type="catalytic activity">
    <reaction evidence="1">
        <text>Hydrolyzes glutaminyl bonds, and activity is further restricted by preferences for the amino acids in P6 - P1' that vary with the species of potyvirus, e.g. Glu-Xaa-Xaa-Tyr-Xaa-Gln-|-(Ser or Gly) for the enzyme from tobacco etch virus. The natural substrate is the viral polyprotein, but other proteins and oligopeptides containing the appropriate consensus sequence are also cleaved.</text>
        <dbReference type="EC" id="3.4.22.44"/>
    </reaction>
</comment>
<keyword evidence="18" id="KW-0808">Transferase</keyword>
<dbReference type="Pfam" id="PF00680">
    <property type="entry name" value="RdRP_1"/>
    <property type="match status" value="1"/>
</dbReference>
<evidence type="ECO:0000259" key="37">
    <source>
        <dbReference type="PROSITE" id="PS50507"/>
    </source>
</evidence>
<evidence type="ECO:0000256" key="19">
    <source>
        <dbReference type="ARBA" id="ARBA00022695"/>
    </source>
</evidence>
<evidence type="ECO:0000256" key="20">
    <source>
        <dbReference type="ARBA" id="ARBA00022741"/>
    </source>
</evidence>
<dbReference type="InterPro" id="IPR013648">
    <property type="entry name" value="PP_Potyviridae"/>
</dbReference>
<dbReference type="EMBL" id="KJ830760">
    <property type="protein sequence ID" value="AIY55492.1"/>
    <property type="molecule type" value="Genomic_RNA"/>
</dbReference>
<reference evidence="43 44" key="1">
    <citation type="journal article" date="2014" name="Arch. Virol.">
        <title>Complete genome sequences of two biologically distinct isolates of Asparagus virus 1.</title>
        <authorList>
            <person name="Blockus S."/>
            <person name="Lesker T."/>
            <person name="Maiss E."/>
        </authorList>
    </citation>
    <scope>NUCLEOTIDE SEQUENCE [LARGE SCALE GENOMIC DNA]</scope>
    <source>
        <strain evidence="43">DSMZ PV-0954</strain>
    </source>
</reference>
<dbReference type="KEGG" id="vg:22474939"/>
<evidence type="ECO:0000256" key="4">
    <source>
        <dbReference type="ARBA" id="ARBA00004328"/>
    </source>
</evidence>
<dbReference type="InterPro" id="IPR043502">
    <property type="entry name" value="DNA/RNA_pol_sf"/>
</dbReference>
<dbReference type="GO" id="GO:0005198">
    <property type="term" value="F:structural molecule activity"/>
    <property type="evidence" value="ECO:0007669"/>
    <property type="project" value="InterPro"/>
</dbReference>
<evidence type="ECO:0000256" key="10">
    <source>
        <dbReference type="ARBA" id="ARBA00022497"/>
    </source>
</evidence>
<evidence type="ECO:0000256" key="13">
    <source>
        <dbReference type="ARBA" id="ARBA00022561"/>
    </source>
</evidence>
<keyword evidence="23" id="KW-0788">Thiol protease</keyword>
<evidence type="ECO:0000256" key="33">
    <source>
        <dbReference type="RuleBase" id="RU003351"/>
    </source>
</evidence>
<dbReference type="InterPro" id="IPR042308">
    <property type="entry name" value="HC_PRO_CPD_sf"/>
</dbReference>
<evidence type="ECO:0000256" key="14">
    <source>
        <dbReference type="ARBA" id="ARBA00022562"/>
    </source>
</evidence>
<dbReference type="InterPro" id="IPR001730">
    <property type="entry name" value="Potyv_NIa-pro_dom"/>
</dbReference>
<evidence type="ECO:0000259" key="42">
    <source>
        <dbReference type="PROSITE" id="PS51871"/>
    </source>
</evidence>
<evidence type="ECO:0000256" key="16">
    <source>
        <dbReference type="ARBA" id="ARBA00022632"/>
    </source>
</evidence>
<evidence type="ECO:0000256" key="6">
    <source>
        <dbReference type="ARBA" id="ARBA00020107"/>
    </source>
</evidence>
<dbReference type="GO" id="GO:0019029">
    <property type="term" value="C:helical viral capsid"/>
    <property type="evidence" value="ECO:0007669"/>
    <property type="project" value="UniProtKB-KW"/>
</dbReference>
<keyword evidence="22" id="KW-0347">Helicase</keyword>
<evidence type="ECO:0000256" key="35">
    <source>
        <dbReference type="SAM" id="MobiDB-lite"/>
    </source>
</evidence>
<name>A0A0A7DZK1_9POTV</name>
<dbReference type="Pfam" id="PF01577">
    <property type="entry name" value="Peptidase_S30"/>
    <property type="match status" value="1"/>
</dbReference>
<dbReference type="PROSITE" id="PS51871">
    <property type="entry name" value="PV_P1_PRO"/>
    <property type="match status" value="1"/>
</dbReference>
<dbReference type="GO" id="GO:0016818">
    <property type="term" value="F:hydrolase activity, acting on acid anhydrides, in phosphorus-containing anhydrides"/>
    <property type="evidence" value="ECO:0007669"/>
    <property type="project" value="InterPro"/>
</dbReference>
<dbReference type="Pfam" id="PF00270">
    <property type="entry name" value="DEAD"/>
    <property type="match status" value="1"/>
</dbReference>
<organism evidence="43 44">
    <name type="scientific">Asparagus virus 1</name>
    <dbReference type="NCBI Taxonomy" id="443746"/>
    <lineage>
        <taxon>Viruses</taxon>
        <taxon>Riboviria</taxon>
        <taxon>Orthornavirae</taxon>
        <taxon>Pisuviricota</taxon>
        <taxon>Stelpaviricetes</taxon>
        <taxon>Patatavirales</taxon>
        <taxon>Potyviridae</taxon>
        <taxon>Potyvirus</taxon>
        <taxon>Potyvirus asparagi</taxon>
    </lineage>
</organism>
<dbReference type="GO" id="GO:0006508">
    <property type="term" value="P:proteolysis"/>
    <property type="evidence" value="ECO:0007669"/>
    <property type="project" value="UniProtKB-KW"/>
</dbReference>
<keyword evidence="20" id="KW-0547">Nucleotide-binding</keyword>
<feature type="transmembrane region" description="Helical" evidence="36">
    <location>
        <begin position="1048"/>
        <end position="1072"/>
    </location>
</feature>
<dbReference type="InterPro" id="IPR031159">
    <property type="entry name" value="HC_PRO_CPD_dom"/>
</dbReference>
<dbReference type="InterPro" id="IPR043504">
    <property type="entry name" value="Peptidase_S1_PA_chymotrypsin"/>
</dbReference>
<dbReference type="GO" id="GO:0052170">
    <property type="term" value="P:symbiont-mediated suppression of host innate immune response"/>
    <property type="evidence" value="ECO:0007669"/>
    <property type="project" value="UniProtKB-KW"/>
</dbReference>
<dbReference type="SUPFAM" id="SSF56672">
    <property type="entry name" value="DNA/RNA polymerases"/>
    <property type="match status" value="1"/>
</dbReference>
<sequence>MDCIQIGSMIISIPTAQASTLACTAVKPTSTKPTQADLKMVGFHPKEPTRVASVTPVLVKKALFKKAEVEKSALDKWAEAYENANHRKDDKIVTTRRGVTRFVRKNRKDLRRERDELAATAREKLAQEIRHLKIRRNENQLKNSHVSIISKISIGGAPRSASEEEITPVQKWGLNKTASSKTCKKQTHLTVSNGEFKKLLRSLAQIMREKASTIEIVEKTTLRARSKEFKGRQRMFVDVLHQTGIYRSFDVKMGSWTESVFGYMFKYFEKGPIIHHTKIQPGCSGLVVRRSSLKDCISGNHTEFFIVRGRIRNILCDARAFIPYESLFDVHHYSSLGEKFWKGFTNVFLELKPTQISHDCTSDLDVVRCGEVSALVCQTVFPCGKITCNKCVESYTLLDEESKKAQIQQSLERIEKDLTHKYTDFPHVHEILKVFGNSLLIPNKNYKAFADIKHMIGDRTEAPFSHVNKLNEIIIKGSMSTTADYFDASNTLLEVARYLKNRTENIQKGSLAAFRNRASAKAHINTILLCDNQLDKNGNFVWGKRGYHAKRFFKNYFELVDPSNGYAKHIVRNGPNGERQLAIGHLVMSTNFQTLRLQLEGNQVEKFPVTKACISKRNENFIYPCCCVTTETGEPLESPLYTPTKGHLVIGNTGDAKYIDLPEQENERLYISQEGYCYVNVFLAMLVNVNEDDAKNFTKIVRDDVVRKLGKWPTLIDLATACYYLTMFFPETRNAELPRILVDHKHNTMHVIDAYGSKNTGYHILKAGTIAQLILFASESLDSEIKEYRVGGLIEDTAVVQTGIKTLIRSIYRPKMFKELLLTEPYLITLSVLSPGVLLAMYNNGSFEQATQKFITHNDSLATISTTLALLATKVSLAQTLNEQCNIIDAHAQLLLQAIGEGQSEISHTKRLAKEALQVMIAQNENDSSLLDGGYFVLRESSKGFTEKKYLRLLEESWEDLNLLEKYYAVRASYSWRRVIQRPLNPTKGADLKGRYDISINALLKKASEAMNVIVRKNLAKGELVYKNVTRKGLELSYSACRYLIPDFMRAVSVLTVLSLFVSLIAALNNMLVAHKHLKMKNFEFEQQMTDRTLYKLYKSLKRNMKGNPSLEEFRDFVGERNPELVKKIDPDEFDLEGVQHQHKSKSQDTLQKIVAFVALIMMTFDADRSDCVYKILNKLKGIIGTIEYEVQHQAIDDIKLGLEEENTKIDFEVSTDPQLDKTFSEPTFSDWWSNQLTNNNVIPHYRTEGFFMEFTRQSAIEVSNQIAHGPHMDILLRGAVGSGKSTGLPYHLSKRGQVLLLEPTRPLAENVCTQLRGDPFHTNPTLRMRGMTSFGSAPITVMTSGYALHYLANNPHLLRDYNYIIFDECHVSDSSAMAFRCLLHEYSFNGKIIKVSATPQGREVEFKTQFPVTLITEEHLSFSQFCEAQRTNAKCDVATSGENILVYVASYNEVDQLSRMLVERKFKVTKVDGRTMKVGKVAIETHGSVGAPHFIVATNIIENGVTLDVDTVVDFGQKISPTLDVDNRCIHYSKQCVTYGERIQRLGRVGRHKQGKALRIGFTEKGQVAIPDIVATEAAFLCFTYGLPVMTHNVSVSLLSKCTVKQARTMHLFELPAFYTVNLVRYDGSMHKAIHDLLKPYRLRDSEIILNKMAIPTHGLTTWMKAIDYNKIGKKLELEAETRIPFYARDIPEMLHRRVYEAMLRFKGDAGFGRISTASACKIAYTLQTDLQSIPRTVKLIDMLIEKEQQKHAHYQLAISTSCSSFSYSLSTLSDIVRRTYQKDHSLENISILQAAKAQILSFNTISEDFSYAEQSTSYLCESVLEHTATECIYHQSEGELAKHLKLKGYWNKSLITRDIIIMLGVIGGGCWMAYSYFTEKFSEEVSHEGWNRRQKQKLKFRNARDEKLGREVYGDDGTLEHFFGEAYTKKGKTKGKTRGAGTKTRRFINMYGYDPADYSFVRFVDPLTGRTLDDSPYTDIGLIQDHFADVRDEMIANGELDRQRLHLGNANRIEAYFINNATKKALQVDMTPHNPLLFCKSGTAIAGFPEREGEFRQTGAATPIDIEKVPKQCEASVVTHEGKALFGGLRDYNGIASVICQLSNESDGHVETMFGIGYGPFIVTNQHLFKRNNGKLTIRSRSGKFIIEDTTVIDMFPCKSFDILIMRLPKDFPPFPQRLNFRQPQSGEQICMVGSNFQEKSITSVISATSETVPFPNSHFWKHWITTKNGYCGLPLVAVKDGNIVGLHSLANFAQTQNYFANFPENFQDSILNSTESLNWVQRWKYNSREICWGKLKMHESVPDGLFKIHKLISDLSNADVFQQSQQRKWMYEALKDNLQAIAQTPNQLVTKHSVKGKCRLFDLYLRQNEEANTYFQPLMGAYQKSVLSREAYIKDIMKYSTPIIIGKVDCDAFETVVDFFIIQLREFGIETCNYITCHEDIFNSLNMKAAVGALYTGKKRDYFKEFTEGDKEEILKQSCFRLFSGKFGVWNGSLKSELRAREKVEEGKTRTFTAAPLDSLLGAKSCVDDFNNQFYDLNLKAPWSVGMTKFYCGWDNLLSGFPEGWIYCDADGSRFDSSLSPYLINSVLQIRLSFMEEWEIGAQMLKNLYTEIVYTPIATPDGTIVKKFKGNNSGQPSTVVDNTLMVIVSMKYSLFKLGIKLENQDSICKYYVNGDDLIIAIRPDHEYILDGLQEIFYTLGLNYEFNSRTKNKADLWFMSHQGVMREGKFIPKLEKERIVSILEWDRSDEPVHRLEAICAAMIEAWGYDELVHEIRKFYLWVLDQAPYNALALEGKAPYIAETALRKLYLNEEPSELELGAYQKAFEEEDEESEAIFEVSHQANDTVDAGASGSGSQQGQTKEKQPRESRPALDKDVDVGTVGTFSVPRMKVVSDKMKLPKVDGKVVLSAEHLLQYKPPQLELSNTRATHSQFKSWYEEVKGAYGMDDANMQIILNGLMVWCIENGTSPNINGNWVMMDGEAQVEYPLKPIIENAKPTFRQIMAHFSDVAEAYIEMRNTTEKYMPRYGRQRNLNDYQLARYAFDFYEITSRTPNRAREAHFQMKAAALHNTKTRTFGLDGKVGTQEEDTERHTAGDVNANMHSLLGMRSM</sequence>
<dbReference type="Pfam" id="PF00851">
    <property type="entry name" value="Peptidase_C6"/>
    <property type="match status" value="1"/>
</dbReference>
<dbReference type="Pfam" id="PF13608">
    <property type="entry name" value="Potyvirid-P3"/>
    <property type="match status" value="1"/>
</dbReference>
<keyword evidence="44" id="KW-1185">Reference proteome</keyword>
<comment type="function">
    <text evidence="31">Mediates the cap-independent, EIF4E-dependent translation of viral genomic RNAs. Binds to the cap-binding site of host EIF4E and thus interferes with the host EIF4E-dependent mRNA export and translation. VPg-RNA directly binds EIF4E and is a template for transcription. Also forms trimeric complexes with EIF4E-EIF4G, which are templates for translation.</text>
</comment>
<evidence type="ECO:0000256" key="30">
    <source>
        <dbReference type="ARBA" id="ARBA00034108"/>
    </source>
</evidence>
<keyword evidence="10" id="KW-1139">Helical capsid protein</keyword>
<evidence type="ECO:0000256" key="27">
    <source>
        <dbReference type="ARBA" id="ARBA00023280"/>
    </source>
</evidence>
<dbReference type="GO" id="GO:0003723">
    <property type="term" value="F:RNA binding"/>
    <property type="evidence" value="ECO:0007669"/>
    <property type="project" value="InterPro"/>
</dbReference>
<evidence type="ECO:0000256" key="29">
    <source>
        <dbReference type="ARBA" id="ARBA00029422"/>
    </source>
</evidence>
<dbReference type="GO" id="GO:0004386">
    <property type="term" value="F:helicase activity"/>
    <property type="evidence" value="ECO:0007669"/>
    <property type="project" value="UniProtKB-KW"/>
</dbReference>
<dbReference type="InterPro" id="IPR001456">
    <property type="entry name" value="HC-pro"/>
</dbReference>
<feature type="compositionally biased region" description="Basic and acidic residues" evidence="35">
    <location>
        <begin position="2863"/>
        <end position="2877"/>
    </location>
</feature>
<feature type="active site" description="For helper component proteinase activity" evidence="32">
    <location>
        <position position="677"/>
    </location>
</feature>
<dbReference type="InterPro" id="IPR007094">
    <property type="entry name" value="RNA-dir_pol_PSvirus"/>
</dbReference>
<dbReference type="Proteomes" id="UP000203060">
    <property type="component" value="Segment"/>
</dbReference>
<keyword evidence="13" id="KW-0167">Capsid protein</keyword>
<feature type="domain" description="Helicase ATP-binding" evidence="38">
    <location>
        <begin position="1266"/>
        <end position="1418"/>
    </location>
</feature>
<keyword evidence="15" id="KW-0945">Host-virus interaction</keyword>
<evidence type="ECO:0000256" key="3">
    <source>
        <dbReference type="ARBA" id="ARBA00004147"/>
    </source>
</evidence>
<keyword evidence="19" id="KW-0548">Nucleotidyltransferase</keyword>
<keyword evidence="27" id="KW-0899">Viral immunoevasion</keyword>
<dbReference type="InterPro" id="IPR001650">
    <property type="entry name" value="Helicase_C-like"/>
</dbReference>
<dbReference type="InterPro" id="IPR014001">
    <property type="entry name" value="Helicase_ATP-bd"/>
</dbReference>
<evidence type="ECO:0000256" key="8">
    <source>
        <dbReference type="ARBA" id="ARBA00022484"/>
    </source>
</evidence>
<evidence type="ECO:0000259" key="41">
    <source>
        <dbReference type="PROSITE" id="PS51744"/>
    </source>
</evidence>
<dbReference type="Gene3D" id="3.30.70.270">
    <property type="match status" value="1"/>
</dbReference>
<keyword evidence="36" id="KW-1133">Transmembrane helix</keyword>
<evidence type="ECO:0000256" key="18">
    <source>
        <dbReference type="ARBA" id="ARBA00022679"/>
    </source>
</evidence>
<evidence type="ECO:0000256" key="12">
    <source>
        <dbReference type="ARBA" id="ARBA00022553"/>
    </source>
</evidence>
<keyword evidence="7" id="KW-0941">Suppressor of RNA silencing</keyword>
<dbReference type="SMART" id="SM00490">
    <property type="entry name" value="HELICc"/>
    <property type="match status" value="1"/>
</dbReference>
<dbReference type="Pfam" id="PF08440">
    <property type="entry name" value="Poty_PP"/>
    <property type="match status" value="1"/>
</dbReference>
<dbReference type="PROSITE" id="PS51436">
    <property type="entry name" value="POTYVIRUS_NIA_PRO"/>
    <property type="match status" value="1"/>
</dbReference>
<evidence type="ECO:0000256" key="7">
    <source>
        <dbReference type="ARBA" id="ARBA00022463"/>
    </source>
</evidence>
<dbReference type="Gene3D" id="3.40.50.300">
    <property type="entry name" value="P-loop containing nucleotide triphosphate hydrolases"/>
    <property type="match status" value="2"/>
</dbReference>
<dbReference type="InterPro" id="IPR001592">
    <property type="entry name" value="Poty_coat"/>
</dbReference>
<keyword evidence="26" id="KW-0693">Viral RNA replication</keyword>
<dbReference type="PROSITE" id="PS51194">
    <property type="entry name" value="HELICASE_CTER"/>
    <property type="match status" value="1"/>
</dbReference>
<feature type="domain" description="RdRp catalytic" evidence="37">
    <location>
        <begin position="2568"/>
        <end position="2692"/>
    </location>
</feature>
<evidence type="ECO:0000259" key="39">
    <source>
        <dbReference type="PROSITE" id="PS51194"/>
    </source>
</evidence>
<feature type="domain" description="Peptidase S30" evidence="42">
    <location>
        <begin position="190"/>
        <end position="333"/>
    </location>
</feature>
<dbReference type="PANTHER" id="PTHR43519">
    <property type="entry name" value="ATP-DEPENDENT RNA HELICASE HRPB"/>
    <property type="match status" value="1"/>
</dbReference>
<dbReference type="InterPro" id="IPR027417">
    <property type="entry name" value="P-loop_NTPase"/>
</dbReference>
<evidence type="ECO:0000256" key="21">
    <source>
        <dbReference type="ARBA" id="ARBA00022801"/>
    </source>
</evidence>
<keyword evidence="36" id="KW-0472">Membrane</keyword>
<comment type="catalytic activity">
    <reaction evidence="2">
        <text>Hydrolyzes a Gly-|-Gly bond at its own C-terminus, commonly in the sequence -Tyr-Xaa-Val-Gly-|-Gly, in the processing of the potyviral polyprotein.</text>
        <dbReference type="EC" id="3.4.22.45"/>
    </reaction>
</comment>
<keyword evidence="16" id="KW-1090">Inhibition of host innate immune response by virus</keyword>
<dbReference type="GO" id="GO:0042025">
    <property type="term" value="C:host cell nucleus"/>
    <property type="evidence" value="ECO:0007669"/>
    <property type="project" value="UniProtKB-SubCell"/>
</dbReference>
<dbReference type="InterPro" id="IPR009003">
    <property type="entry name" value="Peptidase_S1_PA"/>
</dbReference>
<keyword evidence="24" id="KW-0067">ATP-binding</keyword>
<feature type="domain" description="Peptidase C6" evidence="41">
    <location>
        <begin position="669"/>
        <end position="791"/>
    </location>
</feature>
<keyword evidence="17" id="KW-0645">Protease</keyword>
<keyword evidence="34" id="KW-0175">Coiled coil</keyword>
<dbReference type="InterPro" id="IPR043128">
    <property type="entry name" value="Rev_trsase/Diguanyl_cyclase"/>
</dbReference>
<dbReference type="InterPro" id="IPR001205">
    <property type="entry name" value="RNA-dir_pol_C"/>
</dbReference>
<feature type="domain" description="Helicase C-terminal" evidence="39">
    <location>
        <begin position="1422"/>
        <end position="1596"/>
    </location>
</feature>
<evidence type="ECO:0000256" key="23">
    <source>
        <dbReference type="ARBA" id="ARBA00022807"/>
    </source>
</evidence>
<evidence type="ECO:0000256" key="5">
    <source>
        <dbReference type="ARBA" id="ARBA00006064"/>
    </source>
</evidence>
<keyword evidence="25" id="KW-0946">Virion</keyword>
<dbReference type="CDD" id="cd23175">
    <property type="entry name" value="ps-ssRNAv_Potyviridae_RdRp"/>
    <property type="match status" value="1"/>
</dbReference>
<dbReference type="SUPFAM" id="SSF52540">
    <property type="entry name" value="P-loop containing nucleoside triphosphate hydrolases"/>
    <property type="match status" value="2"/>
</dbReference>
<evidence type="ECO:0000256" key="28">
    <source>
        <dbReference type="ARBA" id="ARBA00029405"/>
    </source>
</evidence>
<comment type="function">
    <text evidence="28">Involved in aphid transmission, cell-to-cell and systemis movement, encapsidation of the viral RNA and in the regulation of viral RNA amplification.</text>
</comment>
<dbReference type="RefSeq" id="YP_009110712.1">
    <property type="nucleotide sequence ID" value="NC_025821.1"/>
</dbReference>
<dbReference type="GO" id="GO:0039694">
    <property type="term" value="P:viral RNA genome replication"/>
    <property type="evidence" value="ECO:0007669"/>
    <property type="project" value="InterPro"/>
</dbReference>
<evidence type="ECO:0000259" key="40">
    <source>
        <dbReference type="PROSITE" id="PS51436"/>
    </source>
</evidence>
<evidence type="ECO:0000256" key="24">
    <source>
        <dbReference type="ARBA" id="ARBA00022840"/>
    </source>
</evidence>
<dbReference type="GO" id="GO:0005524">
    <property type="term" value="F:ATP binding"/>
    <property type="evidence" value="ECO:0007669"/>
    <property type="project" value="UniProtKB-KW"/>
</dbReference>
<evidence type="ECO:0000256" key="17">
    <source>
        <dbReference type="ARBA" id="ARBA00022670"/>
    </source>
</evidence>
<feature type="active site" description="For helper component proteinase activity" evidence="32">
    <location>
        <position position="750"/>
    </location>
</feature>
<evidence type="ECO:0000256" key="15">
    <source>
        <dbReference type="ARBA" id="ARBA00022581"/>
    </source>
</evidence>
<evidence type="ECO:0000256" key="34">
    <source>
        <dbReference type="SAM" id="Coils"/>
    </source>
</evidence>
<evidence type="ECO:0000256" key="9">
    <source>
        <dbReference type="ARBA" id="ARBA00022488"/>
    </source>
</evidence>